<dbReference type="Gene3D" id="2.60.120.260">
    <property type="entry name" value="Galactose-binding domain-like"/>
    <property type="match status" value="1"/>
</dbReference>
<comment type="caution">
    <text evidence="1">The sequence shown here is derived from an EMBL/GenBank/DDBJ whole genome shotgun (WGS) entry which is preliminary data.</text>
</comment>
<name>A0A0F9N3A8_9ZZZZ</name>
<sequence>MVNFPQSFDDDGSLFIAVNNKRTALSSNMTDAVTTANVLTTAGFPDTGYISILTGSDILNTEAITYSGIDSTNFLNLVRGAGNTIAVPHLTGDDVDLTIVAAHHNELKDAVIAIENFLGTEDSKNFVPFVDGFNVILPETLTVSGTISVGSDGDFKDDVNVSGTLFVGELPASTTPPAMFQFEDTIFNTGLGGTYQETGVAIVPDSGLNLVFWRENASAGSEGTTGIDLKATYLGAELAEVGPLFSIQGGHWNASELMGFKIVDADGSSLVKLHARTSSSSADVGAQQLISVPLGQMGLASGTDFWYDNGIEGDTNIPTTLGDMTTVTSMPVNVTEAGPYLLMMSHDTKMPIVAADGRWAAYLYVNETNVSNHMAKEASPGVAEYQNAPWAQVVNLAAGLNTIEIRAGKWTGIGALNMRRGRVCAIKGSSFDQMQGTRSFTDADSNTDTFTEITALSQTYTPNQREQVLVIGVTNSFSDDLTGTKAVATYKIRDDTDGVDYATDFGTPVGLLSSSIHAFSFALKENTIDTTDWKMFIRE</sequence>
<dbReference type="AlphaFoldDB" id="A0A0F9N3A8"/>
<proteinExistence type="predicted"/>
<accession>A0A0F9N3A8</accession>
<reference evidence="1" key="1">
    <citation type="journal article" date="2015" name="Nature">
        <title>Complex archaea that bridge the gap between prokaryotes and eukaryotes.</title>
        <authorList>
            <person name="Spang A."/>
            <person name="Saw J.H."/>
            <person name="Jorgensen S.L."/>
            <person name="Zaremba-Niedzwiedzka K."/>
            <person name="Martijn J."/>
            <person name="Lind A.E."/>
            <person name="van Eijk R."/>
            <person name="Schleper C."/>
            <person name="Guy L."/>
            <person name="Ettema T.J."/>
        </authorList>
    </citation>
    <scope>NUCLEOTIDE SEQUENCE</scope>
</reference>
<feature type="non-terminal residue" evidence="1">
    <location>
        <position position="539"/>
    </location>
</feature>
<gene>
    <name evidence="1" type="ORF">LCGC14_1016370</name>
</gene>
<protein>
    <submittedName>
        <fullName evidence="1">Uncharacterized protein</fullName>
    </submittedName>
</protein>
<evidence type="ECO:0000313" key="1">
    <source>
        <dbReference type="EMBL" id="KKN12444.1"/>
    </source>
</evidence>
<organism evidence="1">
    <name type="scientific">marine sediment metagenome</name>
    <dbReference type="NCBI Taxonomy" id="412755"/>
    <lineage>
        <taxon>unclassified sequences</taxon>
        <taxon>metagenomes</taxon>
        <taxon>ecological metagenomes</taxon>
    </lineage>
</organism>
<dbReference type="EMBL" id="LAZR01004031">
    <property type="protein sequence ID" value="KKN12444.1"/>
    <property type="molecule type" value="Genomic_DNA"/>
</dbReference>